<dbReference type="FunFam" id="3.30.40.10:FF:000060">
    <property type="entry name" value="ubiquitin conjugation factor E4 B"/>
    <property type="match status" value="1"/>
</dbReference>
<evidence type="ECO:0000256" key="12">
    <source>
        <dbReference type="ARBA" id="ARBA00023242"/>
    </source>
</evidence>
<feature type="region of interest" description="Disordered" evidence="17">
    <location>
        <begin position="79"/>
        <end position="106"/>
    </location>
</feature>
<protein>
    <recommendedName>
        <fullName evidence="14">Ubiquitin conjugation factor E4 B</fullName>
        <ecNumber evidence="6">2.3.2.27</ecNumber>
    </recommendedName>
    <alternativeName>
        <fullName evidence="16">RING-type E3 ubiquitin transferase E4 B</fullName>
    </alternativeName>
    <alternativeName>
        <fullName evidence="15">Ubiquitin fusion degradation protein 2</fullName>
    </alternativeName>
</protein>
<feature type="compositionally biased region" description="Polar residues" evidence="17">
    <location>
        <begin position="92"/>
        <end position="106"/>
    </location>
</feature>
<dbReference type="EC" id="2.3.2.27" evidence="6"/>
<feature type="compositionally biased region" description="Low complexity" evidence="17">
    <location>
        <begin position="935"/>
        <end position="944"/>
    </location>
</feature>
<dbReference type="Ensembl" id="ENSSFOT00015032811.2">
    <property type="protein sequence ID" value="ENSSFOP00015032450.2"/>
    <property type="gene ID" value="ENSSFOG00015020677.2"/>
</dbReference>
<feature type="region of interest" description="Disordered" evidence="17">
    <location>
        <begin position="1"/>
        <end position="56"/>
    </location>
</feature>
<dbReference type="Pfam" id="PF04564">
    <property type="entry name" value="U-box"/>
    <property type="match status" value="1"/>
</dbReference>
<evidence type="ECO:0000256" key="15">
    <source>
        <dbReference type="ARBA" id="ARBA00081821"/>
    </source>
</evidence>
<dbReference type="PROSITE" id="PS51698">
    <property type="entry name" value="U_BOX"/>
    <property type="match status" value="1"/>
</dbReference>
<evidence type="ECO:0000256" key="13">
    <source>
        <dbReference type="ARBA" id="ARBA00056267"/>
    </source>
</evidence>
<evidence type="ECO:0000256" key="7">
    <source>
        <dbReference type="ARBA" id="ARBA00022490"/>
    </source>
</evidence>
<evidence type="ECO:0000256" key="10">
    <source>
        <dbReference type="ARBA" id="ARBA00022786"/>
    </source>
</evidence>
<evidence type="ECO:0000256" key="1">
    <source>
        <dbReference type="ARBA" id="ARBA00000900"/>
    </source>
</evidence>
<dbReference type="GO" id="GO:0006511">
    <property type="term" value="P:ubiquitin-dependent protein catabolic process"/>
    <property type="evidence" value="ECO:0007669"/>
    <property type="project" value="InterPro"/>
</dbReference>
<feature type="compositionally biased region" description="Basic and acidic residues" evidence="17">
    <location>
        <begin position="925"/>
        <end position="934"/>
    </location>
</feature>
<evidence type="ECO:0000256" key="9">
    <source>
        <dbReference type="ARBA" id="ARBA00022679"/>
    </source>
</evidence>
<feature type="compositionally biased region" description="Low complexity" evidence="17">
    <location>
        <begin position="79"/>
        <end position="91"/>
    </location>
</feature>
<dbReference type="SUPFAM" id="SSF57850">
    <property type="entry name" value="RING/U-box"/>
    <property type="match status" value="1"/>
</dbReference>
<dbReference type="GO" id="GO:0036503">
    <property type="term" value="P:ERAD pathway"/>
    <property type="evidence" value="ECO:0007669"/>
    <property type="project" value="InterPro"/>
</dbReference>
<feature type="region of interest" description="Disordered" evidence="17">
    <location>
        <begin position="122"/>
        <end position="153"/>
    </location>
</feature>
<dbReference type="CDD" id="cd16658">
    <property type="entry name" value="RING-Ubox_UBE4B"/>
    <property type="match status" value="1"/>
</dbReference>
<dbReference type="UniPathway" id="UPA00143"/>
<feature type="region of interest" description="Disordered" evidence="17">
    <location>
        <begin position="925"/>
        <end position="946"/>
    </location>
</feature>
<gene>
    <name evidence="19" type="primary">UBE4B</name>
    <name evidence="19" type="synonym">LOC108933760</name>
</gene>
<feature type="compositionally biased region" description="Basic and acidic residues" evidence="17">
    <location>
        <begin position="133"/>
        <end position="146"/>
    </location>
</feature>
<dbReference type="InterPro" id="IPR045132">
    <property type="entry name" value="UBE4"/>
</dbReference>
<comment type="pathway">
    <text evidence="4">Protein modification; protein ubiquitination.</text>
</comment>
<comment type="similarity">
    <text evidence="5">Belongs to the ubiquitin conjugation factor E4 family.</text>
</comment>
<dbReference type="InterPro" id="IPR003613">
    <property type="entry name" value="Ubox_domain"/>
</dbReference>
<dbReference type="GO" id="GO:0005634">
    <property type="term" value="C:nucleus"/>
    <property type="evidence" value="ECO:0007669"/>
    <property type="project" value="UniProtKB-SubCell"/>
</dbReference>
<accession>A0A8C9S4M6</accession>
<dbReference type="GO" id="GO:0034450">
    <property type="term" value="F:ubiquitin-ubiquitin ligase activity"/>
    <property type="evidence" value="ECO:0007669"/>
    <property type="project" value="InterPro"/>
</dbReference>
<dbReference type="Pfam" id="PF10408">
    <property type="entry name" value="Ufd2P_core"/>
    <property type="match status" value="1"/>
</dbReference>
<dbReference type="KEGG" id="sfm:108933760"/>
<dbReference type="InterPro" id="IPR013083">
    <property type="entry name" value="Znf_RING/FYVE/PHD"/>
</dbReference>
<keyword evidence="10" id="KW-0833">Ubl conjugation pathway</keyword>
<dbReference type="GO" id="GO:0000209">
    <property type="term" value="P:protein polyubiquitination"/>
    <property type="evidence" value="ECO:0007669"/>
    <property type="project" value="TreeGrafter"/>
</dbReference>
<sequence length="1172" mass="132960">MEELSADEIRRRRLARLAGGQTSQPTTPLSTPLTSPQRETPPGPLQASAPGLGLNVHAMTSATSPIGATGVAFRSQSSEGVSSLSSSPSNSLDTQSQTLSRSQSMDIDTVACEKSMSLVDVDSGIENMEVEESDRREKRSLSDKDSSPSPDVTEEQALQLVCKILRVSWKERSRDVIFLPSLATEFHQSPRQVFSDIKDLIGQILMEVLMMSSQCRENNPFASLTATSLPIVAARSPDRHLSLVPPSGQACNPMLGPVGSFGSSSPCSLGNSGGGVASDSTSDRFTIEACKETEMLNYLIERFDSVGMEERKAPKVCSQPLVSQLLSNIRSQCISHAVLVLQGALTQPRSLLQHSLLVPYMLCRNLPYGFIQELVRMTHQEDEVFKQIFIPILQGLAQAVKECSFNSDSFKYPLMALTELCEIKYGKTHPVCNLMMSMPLWCPEPLSTATGREVQRLSYLGSFFSLSVFAEDDTKVGDKYFSGPTITLENTRVVSQSLQHYLESARGDLFKILHSVLLNGETREAALNYMAAVVNRNVRKAQMQTDDKLVSTDGFMLNFLWVLQQLSMKIKLETVDPNYIFHPRCRLSIPVEETRLKASMEELKTWLADFHDDPSKFSEPKFPTECFFLTLHAHHLSILPCCRRYIRRLRAIRELNRTVEELKNSENQWKDSPLAPRHREMLKRCKAQLKKLVRCKACADVGLLDENLLRRCLQFYSMVIQLVLRIVDPAYPDINLPLNPEVPRGFAALPEFYVEDVAEFILFIVQYFPQVLYEPCTQDVVTFLVVFICSENYIRNPYLIAKLVEVLFVTNPAVQPRTHRFSEMMENHPLAVKQLVPALMKFYTDVEHTGATSEFYDKFTIRYHISTIFKSLWQNIGHHGTFLKEFNSGKQFVRYINMLINDTTFLLDESLESLKRIHEVQEEMKSKDQWDQMSREQQQSRQSQLAQDERVSRSYLALATETVDMFHLLTKQVQKPFLRPELGPRLAAMLNFNLQQLCGPKCRDLKVENPEKYGFEPKKLLDQLTDIYLQLDCARFAKAIADDQRSYSRELFEEVISKMRKAGIKSTIAIEKFKLLSEKVEEIVARNSQSEIDYSDAPDEFKDPLMDTLMSDPVKLPSGNIMDRAVILRHLLNSPTDPFNRQPLTESMLESVPALKDRIQAWMKEKQGGRNS</sequence>
<dbReference type="PANTHER" id="PTHR13931">
    <property type="entry name" value="UBIQUITINATION FACTOR E4"/>
    <property type="match status" value="1"/>
</dbReference>
<evidence type="ECO:0000256" key="17">
    <source>
        <dbReference type="SAM" id="MobiDB-lite"/>
    </source>
</evidence>
<evidence type="ECO:0000256" key="8">
    <source>
        <dbReference type="ARBA" id="ARBA00022553"/>
    </source>
</evidence>
<evidence type="ECO:0000313" key="19">
    <source>
        <dbReference type="Ensembl" id="ENSSFOP00015032450.2"/>
    </source>
</evidence>
<dbReference type="PANTHER" id="PTHR13931:SF2">
    <property type="entry name" value="UBIQUITIN CONJUGATION FACTOR E4 B"/>
    <property type="match status" value="1"/>
</dbReference>
<evidence type="ECO:0000313" key="20">
    <source>
        <dbReference type="Proteomes" id="UP000694397"/>
    </source>
</evidence>
<keyword evidence="20" id="KW-1185">Reference proteome</keyword>
<comment type="function">
    <text evidence="13">Ubiquitin-protein ligase that probably functions as an E3 ligase in conjunction with specific E1 and E2 ligases. May also function as an E4 ligase mediating the assembly of polyubiquitin chains on substrates ubiquitinated by another E3 ubiquitin ligase. May regulate myosin assembly in striated muscles together with STUB1 and VCP/p97 by targeting myosin chaperone UNC45B for proteasomal degradation.</text>
</comment>
<comment type="subcellular location">
    <subcellularLocation>
        <location evidence="3">Cytoplasm</location>
    </subcellularLocation>
    <subcellularLocation>
        <location evidence="2">Nucleus</location>
    </subcellularLocation>
</comment>
<keyword evidence="9" id="KW-0808">Transferase</keyword>
<proteinExistence type="inferred from homology"/>
<keyword evidence="12" id="KW-0539">Nucleus</keyword>
<dbReference type="GO" id="GO:0000151">
    <property type="term" value="C:ubiquitin ligase complex"/>
    <property type="evidence" value="ECO:0007669"/>
    <property type="project" value="InterPro"/>
</dbReference>
<dbReference type="SMART" id="SM00504">
    <property type="entry name" value="Ubox"/>
    <property type="match status" value="1"/>
</dbReference>
<dbReference type="Proteomes" id="UP000694397">
    <property type="component" value="Chromosome 16"/>
</dbReference>
<comment type="catalytic activity">
    <reaction evidence="1">
        <text>S-ubiquitinyl-[E2 ubiquitin-conjugating enzyme]-L-cysteine + [acceptor protein]-L-lysine = [E2 ubiquitin-conjugating enzyme]-L-cysteine + N(6)-ubiquitinyl-[acceptor protein]-L-lysine.</text>
        <dbReference type="EC" id="2.3.2.27"/>
    </reaction>
</comment>
<evidence type="ECO:0000256" key="6">
    <source>
        <dbReference type="ARBA" id="ARBA00012483"/>
    </source>
</evidence>
<evidence type="ECO:0000256" key="16">
    <source>
        <dbReference type="ARBA" id="ARBA00083610"/>
    </source>
</evidence>
<evidence type="ECO:0000259" key="18">
    <source>
        <dbReference type="PROSITE" id="PS51698"/>
    </source>
</evidence>
<evidence type="ECO:0000256" key="2">
    <source>
        <dbReference type="ARBA" id="ARBA00004123"/>
    </source>
</evidence>
<evidence type="ECO:0000256" key="11">
    <source>
        <dbReference type="ARBA" id="ARBA00022990"/>
    </source>
</evidence>
<dbReference type="GO" id="GO:0005737">
    <property type="term" value="C:cytoplasm"/>
    <property type="evidence" value="ECO:0007669"/>
    <property type="project" value="UniProtKB-SubCell"/>
</dbReference>
<dbReference type="AlphaFoldDB" id="A0A8C9S4M6"/>
<dbReference type="GeneTree" id="ENSGT00390000009300"/>
<evidence type="ECO:0000256" key="3">
    <source>
        <dbReference type="ARBA" id="ARBA00004496"/>
    </source>
</evidence>
<reference evidence="19 20" key="1">
    <citation type="submission" date="2019-04" db="EMBL/GenBank/DDBJ databases">
        <authorList>
            <consortium name="Wellcome Sanger Institute Data Sharing"/>
        </authorList>
    </citation>
    <scope>NUCLEOTIDE SEQUENCE [LARGE SCALE GENOMIC DNA]</scope>
</reference>
<evidence type="ECO:0000256" key="14">
    <source>
        <dbReference type="ARBA" id="ARBA00072779"/>
    </source>
</evidence>
<feature type="domain" description="U-box" evidence="18">
    <location>
        <begin position="1096"/>
        <end position="1169"/>
    </location>
</feature>
<keyword evidence="7" id="KW-0963">Cytoplasm</keyword>
<keyword evidence="11" id="KW-0007">Acetylation</keyword>
<dbReference type="Gene3D" id="3.30.40.10">
    <property type="entry name" value="Zinc/RING finger domain, C3HC4 (zinc finger)"/>
    <property type="match status" value="1"/>
</dbReference>
<dbReference type="InterPro" id="IPR019474">
    <property type="entry name" value="Ub_conjug_fac_E4_core"/>
</dbReference>
<evidence type="ECO:0000256" key="5">
    <source>
        <dbReference type="ARBA" id="ARBA00007434"/>
    </source>
</evidence>
<keyword evidence="8" id="KW-0597">Phosphoprotein</keyword>
<reference evidence="19" key="3">
    <citation type="submission" date="2025-09" db="UniProtKB">
        <authorList>
            <consortium name="Ensembl"/>
        </authorList>
    </citation>
    <scope>IDENTIFICATION</scope>
</reference>
<organism evidence="19 20">
    <name type="scientific">Scleropages formosus</name>
    <name type="common">Asian bonytongue</name>
    <name type="synonym">Osteoglossum formosum</name>
    <dbReference type="NCBI Taxonomy" id="113540"/>
    <lineage>
        <taxon>Eukaryota</taxon>
        <taxon>Metazoa</taxon>
        <taxon>Chordata</taxon>
        <taxon>Craniata</taxon>
        <taxon>Vertebrata</taxon>
        <taxon>Euteleostomi</taxon>
        <taxon>Actinopterygii</taxon>
        <taxon>Neopterygii</taxon>
        <taxon>Teleostei</taxon>
        <taxon>Osteoglossocephala</taxon>
        <taxon>Osteoglossomorpha</taxon>
        <taxon>Osteoglossiformes</taxon>
        <taxon>Osteoglossidae</taxon>
        <taxon>Scleropages</taxon>
    </lineage>
</organism>
<reference evidence="19" key="2">
    <citation type="submission" date="2025-08" db="UniProtKB">
        <authorList>
            <consortium name="Ensembl"/>
        </authorList>
    </citation>
    <scope>IDENTIFICATION</scope>
</reference>
<feature type="compositionally biased region" description="Low complexity" evidence="17">
    <location>
        <begin position="16"/>
        <end position="37"/>
    </location>
</feature>
<evidence type="ECO:0000256" key="4">
    <source>
        <dbReference type="ARBA" id="ARBA00004906"/>
    </source>
</evidence>
<name>A0A8C9S4M6_SCLFO</name>